<keyword evidence="9" id="KW-0472">Membrane</keyword>
<comment type="caution">
    <text evidence="13">The sequence shown here is derived from an EMBL/GenBank/DDBJ whole genome shotgun (WGS) entry which is preliminary data.</text>
</comment>
<evidence type="ECO:0000256" key="5">
    <source>
        <dbReference type="ARBA" id="ARBA00022692"/>
    </source>
</evidence>
<dbReference type="GO" id="GO:0015288">
    <property type="term" value="F:porin activity"/>
    <property type="evidence" value="ECO:0007669"/>
    <property type="project" value="UniProtKB-KW"/>
</dbReference>
<evidence type="ECO:0000256" key="2">
    <source>
        <dbReference type="ARBA" id="ARBA00011233"/>
    </source>
</evidence>
<dbReference type="AlphaFoldDB" id="A0A3E1R7D8"/>
<keyword evidence="6 11" id="KW-0732">Signal</keyword>
<dbReference type="Gene3D" id="2.40.160.10">
    <property type="entry name" value="Porin"/>
    <property type="match status" value="1"/>
</dbReference>
<dbReference type="Pfam" id="PF13609">
    <property type="entry name" value="Porin_4"/>
    <property type="match status" value="1"/>
</dbReference>
<dbReference type="Proteomes" id="UP000260665">
    <property type="component" value="Unassembled WGS sequence"/>
</dbReference>
<evidence type="ECO:0000259" key="12">
    <source>
        <dbReference type="Pfam" id="PF13609"/>
    </source>
</evidence>
<sequence length="393" mass="40088">MKLSLIAVAIAALTTSAFAQSTDTVAAPTNTIYGTLDVNFSTANTGNGSHQQFGSGGYSSSALGFKGDRDLGDGLKAVYNIEAGILVDNGVVGNTSTGSAGINNDQGSSGGQLGTGSQFFSRQAFAGLSSSSAGTFTIGRQYAGSYIAVAGYGNSLGAGLYGGGATLLGLNGMPTRMNNSLVYLSPKFNGFQANLSYTAGAENNIDMPTASGTATATATSGSGYDMAFYYNVPKLNAVVSTWNVATASYAAGETDLAQKTGWQLAANYDFGVAKLYASASGAKINGGNYENVTKTLSESLGYSISAMVPVGANRFYVSYSALDDKSLNDKDASLIGLAWARNLDAKTVIYAGYGNMQNNSRASYNLTDGGGLVGKAVVGYSPVALMAGLNLSF</sequence>
<evidence type="ECO:0000256" key="11">
    <source>
        <dbReference type="SAM" id="SignalP"/>
    </source>
</evidence>
<keyword evidence="10" id="KW-0998">Cell outer membrane</keyword>
<gene>
    <name evidence="13" type="ORF">DIC66_19175</name>
</gene>
<evidence type="ECO:0000313" key="14">
    <source>
        <dbReference type="Proteomes" id="UP000260665"/>
    </source>
</evidence>
<evidence type="ECO:0000256" key="3">
    <source>
        <dbReference type="ARBA" id="ARBA00022448"/>
    </source>
</evidence>
<dbReference type="InterPro" id="IPR023614">
    <property type="entry name" value="Porin_dom_sf"/>
</dbReference>
<evidence type="ECO:0000256" key="10">
    <source>
        <dbReference type="ARBA" id="ARBA00023237"/>
    </source>
</evidence>
<keyword evidence="5" id="KW-0812">Transmembrane</keyword>
<keyword evidence="7" id="KW-0406">Ion transport</keyword>
<comment type="subunit">
    <text evidence="2">Homotrimer.</text>
</comment>
<dbReference type="PANTHER" id="PTHR34501">
    <property type="entry name" value="PROTEIN YDDL-RELATED"/>
    <property type="match status" value="1"/>
</dbReference>
<dbReference type="GO" id="GO:0006811">
    <property type="term" value="P:monoatomic ion transport"/>
    <property type="evidence" value="ECO:0007669"/>
    <property type="project" value="UniProtKB-KW"/>
</dbReference>
<protein>
    <recommendedName>
        <fullName evidence="12">Porin domain-containing protein</fullName>
    </recommendedName>
</protein>
<dbReference type="InterPro" id="IPR033900">
    <property type="entry name" value="Gram_neg_porin_domain"/>
</dbReference>
<reference evidence="13 14" key="1">
    <citation type="submission" date="2018-05" db="EMBL/GenBank/DDBJ databases">
        <title>Rhodoferax soyangensis sp.nov., isolated from an oligotrophic freshwater lake.</title>
        <authorList>
            <person name="Park M."/>
        </authorList>
    </citation>
    <scope>NUCLEOTIDE SEQUENCE [LARGE SCALE GENOMIC DNA]</scope>
    <source>
        <strain evidence="13 14">IMCC26218</strain>
    </source>
</reference>
<dbReference type="EMBL" id="QFZK01000019">
    <property type="protein sequence ID" value="RFO95237.1"/>
    <property type="molecule type" value="Genomic_DNA"/>
</dbReference>
<dbReference type="SUPFAM" id="SSF56935">
    <property type="entry name" value="Porins"/>
    <property type="match status" value="1"/>
</dbReference>
<evidence type="ECO:0000256" key="1">
    <source>
        <dbReference type="ARBA" id="ARBA00004571"/>
    </source>
</evidence>
<evidence type="ECO:0000256" key="6">
    <source>
        <dbReference type="ARBA" id="ARBA00022729"/>
    </source>
</evidence>
<dbReference type="PANTHER" id="PTHR34501:SF9">
    <property type="entry name" value="MAJOR OUTER MEMBRANE PROTEIN P.IA"/>
    <property type="match status" value="1"/>
</dbReference>
<dbReference type="CDD" id="cd00342">
    <property type="entry name" value="gram_neg_porins"/>
    <property type="match status" value="1"/>
</dbReference>
<dbReference type="InterPro" id="IPR050298">
    <property type="entry name" value="Gram-neg_bact_OMP"/>
</dbReference>
<keyword evidence="3" id="KW-0813">Transport</keyword>
<dbReference type="RefSeq" id="WP_117179796.1">
    <property type="nucleotide sequence ID" value="NZ_QFZK01000019.1"/>
</dbReference>
<name>A0A3E1R7D8_9BURK</name>
<feature type="chain" id="PRO_5017658688" description="Porin domain-containing protein" evidence="11">
    <location>
        <begin position="20"/>
        <end position="393"/>
    </location>
</feature>
<feature type="domain" description="Porin" evidence="12">
    <location>
        <begin position="8"/>
        <end position="359"/>
    </location>
</feature>
<evidence type="ECO:0000256" key="9">
    <source>
        <dbReference type="ARBA" id="ARBA00023136"/>
    </source>
</evidence>
<dbReference type="GO" id="GO:0046930">
    <property type="term" value="C:pore complex"/>
    <property type="evidence" value="ECO:0007669"/>
    <property type="project" value="UniProtKB-KW"/>
</dbReference>
<keyword evidence="4" id="KW-1134">Transmembrane beta strand</keyword>
<evidence type="ECO:0000256" key="8">
    <source>
        <dbReference type="ARBA" id="ARBA00023114"/>
    </source>
</evidence>
<comment type="subcellular location">
    <subcellularLocation>
        <location evidence="1">Cell outer membrane</location>
        <topology evidence="1">Multi-pass membrane protein</topology>
    </subcellularLocation>
</comment>
<keyword evidence="14" id="KW-1185">Reference proteome</keyword>
<keyword evidence="8" id="KW-0626">Porin</keyword>
<proteinExistence type="predicted"/>
<dbReference type="GO" id="GO:0009279">
    <property type="term" value="C:cell outer membrane"/>
    <property type="evidence" value="ECO:0007669"/>
    <property type="project" value="UniProtKB-SubCell"/>
</dbReference>
<evidence type="ECO:0000256" key="7">
    <source>
        <dbReference type="ARBA" id="ARBA00023065"/>
    </source>
</evidence>
<feature type="signal peptide" evidence="11">
    <location>
        <begin position="1"/>
        <end position="19"/>
    </location>
</feature>
<evidence type="ECO:0000256" key="4">
    <source>
        <dbReference type="ARBA" id="ARBA00022452"/>
    </source>
</evidence>
<dbReference type="OrthoDB" id="6975458at2"/>
<evidence type="ECO:0000313" key="13">
    <source>
        <dbReference type="EMBL" id="RFO95237.1"/>
    </source>
</evidence>
<organism evidence="13 14">
    <name type="scientific">Rhodoferax lacus</name>
    <dbReference type="NCBI Taxonomy" id="2184758"/>
    <lineage>
        <taxon>Bacteria</taxon>
        <taxon>Pseudomonadati</taxon>
        <taxon>Pseudomonadota</taxon>
        <taxon>Betaproteobacteria</taxon>
        <taxon>Burkholderiales</taxon>
        <taxon>Comamonadaceae</taxon>
        <taxon>Rhodoferax</taxon>
    </lineage>
</organism>
<accession>A0A3E1R7D8</accession>